<feature type="domain" description="HTH luxR-type" evidence="4">
    <location>
        <begin position="208"/>
        <end position="273"/>
    </location>
</feature>
<feature type="non-terminal residue" evidence="5">
    <location>
        <position position="1"/>
    </location>
</feature>
<comment type="caution">
    <text evidence="5">The sequence shown here is derived from an EMBL/GenBank/DDBJ whole genome shotgun (WGS) entry which is preliminary data.</text>
</comment>
<dbReference type="RefSeq" id="WP_003080376.1">
    <property type="nucleotide sequence ID" value="NZ_AOUO01000196.1"/>
</dbReference>
<dbReference type="EMBL" id="AOUO01000196">
    <property type="protein sequence ID" value="EOD67748.1"/>
    <property type="molecule type" value="Genomic_DNA"/>
</dbReference>
<dbReference type="Pfam" id="PF00196">
    <property type="entry name" value="GerE"/>
    <property type="match status" value="1"/>
</dbReference>
<evidence type="ECO:0000313" key="5">
    <source>
        <dbReference type="EMBL" id="EOD67748.1"/>
    </source>
</evidence>
<evidence type="ECO:0000256" key="2">
    <source>
        <dbReference type="ARBA" id="ARBA00023125"/>
    </source>
</evidence>
<dbReference type="SMART" id="SM00421">
    <property type="entry name" value="HTH_LUXR"/>
    <property type="match status" value="1"/>
</dbReference>
<dbReference type="PANTHER" id="PTHR44688">
    <property type="entry name" value="DNA-BINDING TRANSCRIPTIONAL ACTIVATOR DEVR_DOSR"/>
    <property type="match status" value="1"/>
</dbReference>
<proteinExistence type="predicted"/>
<dbReference type="CDD" id="cd06170">
    <property type="entry name" value="LuxR_C_like"/>
    <property type="match status" value="1"/>
</dbReference>
<evidence type="ECO:0000256" key="1">
    <source>
        <dbReference type="ARBA" id="ARBA00023015"/>
    </source>
</evidence>
<protein>
    <submittedName>
        <fullName evidence="5">LuxR family transcriptional regulator</fullName>
    </submittedName>
</protein>
<dbReference type="AlphaFoldDB" id="R1G8M1"/>
<evidence type="ECO:0000259" key="4">
    <source>
        <dbReference type="PROSITE" id="PS50043"/>
    </source>
</evidence>
<organism evidence="5 6">
    <name type="scientific">Amycolatopsis vancoresmycina DSM 44592</name>
    <dbReference type="NCBI Taxonomy" id="1292037"/>
    <lineage>
        <taxon>Bacteria</taxon>
        <taxon>Bacillati</taxon>
        <taxon>Actinomycetota</taxon>
        <taxon>Actinomycetes</taxon>
        <taxon>Pseudonocardiales</taxon>
        <taxon>Pseudonocardiaceae</taxon>
        <taxon>Amycolatopsis</taxon>
    </lineage>
</organism>
<keyword evidence="3" id="KW-0804">Transcription</keyword>
<gene>
    <name evidence="5" type="ORF">H480_14917</name>
</gene>
<keyword evidence="1" id="KW-0805">Transcription regulation</keyword>
<dbReference type="InterPro" id="IPR016032">
    <property type="entry name" value="Sig_transdc_resp-reg_C-effctor"/>
</dbReference>
<dbReference type="PANTHER" id="PTHR44688:SF16">
    <property type="entry name" value="DNA-BINDING TRANSCRIPTIONAL ACTIVATOR DEVR_DOSR"/>
    <property type="match status" value="1"/>
</dbReference>
<evidence type="ECO:0000313" key="6">
    <source>
        <dbReference type="Proteomes" id="UP000014139"/>
    </source>
</evidence>
<accession>R1G8M1</accession>
<sequence>VSAAHQADRAGLAAAITAFRAADGDRHPDLALCLGLGQAFCALLEEDHDRARRDLKLARAHEPGGSPLAGRHGIELLLGVLAHDSGPAELTVAASAEESGFRWNRQFAALAEAVLHGRQGDTARAEVAAKEAREAALPYRMAGHLGARLVAEAALADGWGDPVTWLRQAEEYFHDGAVPAVAGACRTLLRRAGEPVRQRRHGLHRLPRELRDAGVTVREYDVFQLLAHRLGNTDIARRLLISPKTVEKHVSSLMAKTKLPDRVTLFDYAAAISR</sequence>
<dbReference type="GO" id="GO:0006355">
    <property type="term" value="P:regulation of DNA-templated transcription"/>
    <property type="evidence" value="ECO:0007669"/>
    <property type="project" value="InterPro"/>
</dbReference>
<evidence type="ECO:0000256" key="3">
    <source>
        <dbReference type="ARBA" id="ARBA00023163"/>
    </source>
</evidence>
<dbReference type="SUPFAM" id="SSF46894">
    <property type="entry name" value="C-terminal effector domain of the bipartite response regulators"/>
    <property type="match status" value="1"/>
</dbReference>
<name>R1G8M1_9PSEU</name>
<dbReference type="Proteomes" id="UP000014139">
    <property type="component" value="Unassembled WGS sequence"/>
</dbReference>
<dbReference type="PRINTS" id="PR00038">
    <property type="entry name" value="HTHLUXR"/>
</dbReference>
<keyword evidence="6" id="KW-1185">Reference proteome</keyword>
<dbReference type="InterPro" id="IPR000792">
    <property type="entry name" value="Tscrpt_reg_LuxR_C"/>
</dbReference>
<reference evidence="5 6" key="1">
    <citation type="submission" date="2013-02" db="EMBL/GenBank/DDBJ databases">
        <title>Draft genome sequence of Amycolatopsis vancoresmycina strain DSM 44592T.</title>
        <authorList>
            <person name="Kumar S."/>
            <person name="Kaur N."/>
            <person name="Kaur C."/>
            <person name="Raghava G.P.S."/>
            <person name="Mayilraj S."/>
        </authorList>
    </citation>
    <scope>NUCLEOTIDE SEQUENCE [LARGE SCALE GENOMIC DNA]</scope>
    <source>
        <strain evidence="5 6">DSM 44592</strain>
    </source>
</reference>
<dbReference type="Gene3D" id="1.10.10.10">
    <property type="entry name" value="Winged helix-like DNA-binding domain superfamily/Winged helix DNA-binding domain"/>
    <property type="match status" value="1"/>
</dbReference>
<dbReference type="InterPro" id="IPR036388">
    <property type="entry name" value="WH-like_DNA-bd_sf"/>
</dbReference>
<keyword evidence="2" id="KW-0238">DNA-binding</keyword>
<dbReference type="GO" id="GO:0003677">
    <property type="term" value="F:DNA binding"/>
    <property type="evidence" value="ECO:0007669"/>
    <property type="project" value="UniProtKB-KW"/>
</dbReference>
<dbReference type="PATRIC" id="fig|1292037.4.peg.2847"/>
<dbReference type="PROSITE" id="PS50043">
    <property type="entry name" value="HTH_LUXR_2"/>
    <property type="match status" value="1"/>
</dbReference>